<dbReference type="PANTHER" id="PTHR39473:SF1">
    <property type="entry name" value="DINB-LIKE DOMAIN-CONTAINING PROTEIN"/>
    <property type="match status" value="1"/>
</dbReference>
<gene>
    <name evidence="1" type="ORF">ND810_08970</name>
</gene>
<dbReference type="PANTHER" id="PTHR39473">
    <property type="match status" value="1"/>
</dbReference>
<sequence>MGTVEEKVTILVEETRLITNSISELIQQFSQKEFSMPLSILNYGSISQHIRHILEFYQEFNFGIKHGEIDFDQRKRSKQLEENPEFALELIRLIQKELFEGFVDIPIAIRVSTHDKNVRPILASTSLRELAYCNEHAVHHLAIIKIALLTSFPNIIVGDGFGIAYSTQQVNR</sequence>
<evidence type="ECO:0008006" key="3">
    <source>
        <dbReference type="Google" id="ProtNLM"/>
    </source>
</evidence>
<evidence type="ECO:0000313" key="2">
    <source>
        <dbReference type="Proteomes" id="UP001209694"/>
    </source>
</evidence>
<dbReference type="Gene3D" id="1.20.120.450">
    <property type="entry name" value="dinb family like domain"/>
    <property type="match status" value="1"/>
</dbReference>
<name>A0AAW5V0Q4_9LEPT</name>
<dbReference type="EMBL" id="JAMQQD010000002">
    <property type="protein sequence ID" value="MCW7515285.1"/>
    <property type="molecule type" value="Genomic_DNA"/>
</dbReference>
<accession>A0AAW5V0Q4</accession>
<dbReference type="SUPFAM" id="SSF109854">
    <property type="entry name" value="DinB/YfiT-like putative metalloenzymes"/>
    <property type="match status" value="1"/>
</dbReference>
<dbReference type="RefSeq" id="WP_265355347.1">
    <property type="nucleotide sequence ID" value="NZ_JAMQPS010000001.1"/>
</dbReference>
<evidence type="ECO:0000313" key="1">
    <source>
        <dbReference type="EMBL" id="MCW7515285.1"/>
    </source>
</evidence>
<dbReference type="AlphaFoldDB" id="A0AAW5V0Q4"/>
<comment type="caution">
    <text evidence="1">The sequence shown here is derived from an EMBL/GenBank/DDBJ whole genome shotgun (WGS) entry which is preliminary data.</text>
</comment>
<dbReference type="InterPro" id="IPR034660">
    <property type="entry name" value="DinB/YfiT-like"/>
</dbReference>
<reference evidence="1" key="1">
    <citation type="submission" date="2022-06" db="EMBL/GenBank/DDBJ databases">
        <title>Leptospira isolates from biofilms formed at urban environments.</title>
        <authorList>
            <person name="Ribeiro P.S."/>
            <person name="Sousa T."/>
            <person name="Carvalho N."/>
            <person name="Aburjaile F."/>
            <person name="Neves F."/>
            <person name="Oliveira D."/>
            <person name="Blanco L."/>
            <person name="Lima J."/>
            <person name="Costa F."/>
            <person name="Brenig B."/>
            <person name="Soares S."/>
            <person name="Ramos R."/>
            <person name="Goes-Neto A."/>
            <person name="Matiuzzi M."/>
            <person name="Azevedo V."/>
            <person name="Ristow P."/>
        </authorList>
    </citation>
    <scope>NUCLEOTIDE SEQUENCE</scope>
    <source>
        <strain evidence="1">VSF7</strain>
    </source>
</reference>
<proteinExistence type="predicted"/>
<protein>
    <recommendedName>
        <fullName evidence="3">DinB family protein</fullName>
    </recommendedName>
</protein>
<dbReference type="Proteomes" id="UP001209694">
    <property type="component" value="Unassembled WGS sequence"/>
</dbReference>
<organism evidence="1 2">
    <name type="scientific">Leptospira levettii</name>
    <dbReference type="NCBI Taxonomy" id="2023178"/>
    <lineage>
        <taxon>Bacteria</taxon>
        <taxon>Pseudomonadati</taxon>
        <taxon>Spirochaetota</taxon>
        <taxon>Spirochaetia</taxon>
        <taxon>Leptospirales</taxon>
        <taxon>Leptospiraceae</taxon>
        <taxon>Leptospira</taxon>
    </lineage>
</organism>